<feature type="domain" description="POTRA" evidence="10">
    <location>
        <begin position="98"/>
        <end position="166"/>
    </location>
</feature>
<name>A0A429YGR6_9HYPH</name>
<dbReference type="InterPro" id="IPR026579">
    <property type="entry name" value="FtsQ"/>
</dbReference>
<comment type="subcellular location">
    <subcellularLocation>
        <location evidence="9">Cell inner membrane</location>
        <topology evidence="9">Single-pass type II membrane protein</topology>
    </subcellularLocation>
    <subcellularLocation>
        <location evidence="1">Membrane</location>
    </subcellularLocation>
    <text evidence="9">Localizes to the division septum.</text>
</comment>
<dbReference type="PANTHER" id="PTHR35851:SF1">
    <property type="entry name" value="CELL DIVISION PROTEIN FTSQ"/>
    <property type="match status" value="1"/>
</dbReference>
<evidence type="ECO:0000256" key="5">
    <source>
        <dbReference type="ARBA" id="ARBA00022692"/>
    </source>
</evidence>
<dbReference type="PROSITE" id="PS51779">
    <property type="entry name" value="POTRA"/>
    <property type="match status" value="1"/>
</dbReference>
<keyword evidence="6 9" id="KW-1133">Transmembrane helix</keyword>
<dbReference type="Pfam" id="PF08478">
    <property type="entry name" value="POTRA_1"/>
    <property type="match status" value="1"/>
</dbReference>
<evidence type="ECO:0000256" key="6">
    <source>
        <dbReference type="ARBA" id="ARBA00022989"/>
    </source>
</evidence>
<proteinExistence type="inferred from homology"/>
<accession>A0A429YGR6</accession>
<dbReference type="GO" id="GO:0090529">
    <property type="term" value="P:cell septum assembly"/>
    <property type="evidence" value="ECO:0007669"/>
    <property type="project" value="InterPro"/>
</dbReference>
<dbReference type="InterPro" id="IPR045335">
    <property type="entry name" value="FtsQ_C_sf"/>
</dbReference>
<evidence type="ECO:0000256" key="7">
    <source>
        <dbReference type="ARBA" id="ARBA00023136"/>
    </source>
</evidence>
<dbReference type="GO" id="GO:0043093">
    <property type="term" value="P:FtsZ-dependent cytokinesis"/>
    <property type="evidence" value="ECO:0007669"/>
    <property type="project" value="UniProtKB-UniRule"/>
</dbReference>
<keyword evidence="5 9" id="KW-0812">Transmembrane</keyword>
<evidence type="ECO:0000256" key="4">
    <source>
        <dbReference type="ARBA" id="ARBA00022618"/>
    </source>
</evidence>
<dbReference type="InterPro" id="IPR034746">
    <property type="entry name" value="POTRA"/>
</dbReference>
<comment type="caution">
    <text evidence="11">The sequence shown here is derived from an EMBL/GenBank/DDBJ whole genome shotgun (WGS) entry which is preliminary data.</text>
</comment>
<dbReference type="AlphaFoldDB" id="A0A429YGR6"/>
<evidence type="ECO:0000256" key="9">
    <source>
        <dbReference type="HAMAP-Rule" id="MF_00911"/>
    </source>
</evidence>
<dbReference type="InterPro" id="IPR013685">
    <property type="entry name" value="POTRA_FtsQ_type"/>
</dbReference>
<dbReference type="OrthoDB" id="9783091at2"/>
<dbReference type="PANTHER" id="PTHR35851">
    <property type="entry name" value="CELL DIVISION PROTEIN FTSQ"/>
    <property type="match status" value="1"/>
</dbReference>
<dbReference type="EMBL" id="RWKW01000140">
    <property type="protein sequence ID" value="RST80607.1"/>
    <property type="molecule type" value="Genomic_DNA"/>
</dbReference>
<sequence>MDGGGRIVLALNAGRTFQTTPSRAGASPAARFGAGVLPRFLRRPARLLARLTSGEVEAPRHAGLMLAGSLFAATALYGMALGGHYPVLVQNFTAHSGFAVSDIRVTGNREVSDIDVIQALSLDGWTSLIGLGADEVRERIVAMPWVESATVRKVYPVTLEIAVVEKQPYAVWQHDGALSLVERSGAPIVPYTSERFASLPLVVGKGAARHASEIVALVAGHPDLAGRVRGYVRIADRRWDLRLDNDVVLKLPETGEAAALNWLMRADASDALLSRDIAAVDLRLSDRLVVQLTPEGLKRREADIKASEKALKAAGRRT</sequence>
<organism evidence="11 12">
    <name type="scientific">Aquibium carbonis</name>
    <dbReference type="NCBI Taxonomy" id="2495581"/>
    <lineage>
        <taxon>Bacteria</taxon>
        <taxon>Pseudomonadati</taxon>
        <taxon>Pseudomonadota</taxon>
        <taxon>Alphaproteobacteria</taxon>
        <taxon>Hyphomicrobiales</taxon>
        <taxon>Phyllobacteriaceae</taxon>
        <taxon>Aquibium</taxon>
    </lineage>
</organism>
<dbReference type="HAMAP" id="MF_00911">
    <property type="entry name" value="FtsQ_subfam"/>
    <property type="match status" value="1"/>
</dbReference>
<evidence type="ECO:0000313" key="12">
    <source>
        <dbReference type="Proteomes" id="UP000278398"/>
    </source>
</evidence>
<dbReference type="Pfam" id="PF03799">
    <property type="entry name" value="FtsQ_DivIB_C"/>
    <property type="match status" value="1"/>
</dbReference>
<gene>
    <name evidence="9" type="primary">ftsQ</name>
    <name evidence="11" type="ORF">EJC49_24490</name>
</gene>
<comment type="similarity">
    <text evidence="9">Belongs to the FtsQ/DivIB family. FtsQ subfamily.</text>
</comment>
<dbReference type="InterPro" id="IPR005548">
    <property type="entry name" value="Cell_div_FtsQ/DivIB_C"/>
</dbReference>
<evidence type="ECO:0000259" key="10">
    <source>
        <dbReference type="PROSITE" id="PS51779"/>
    </source>
</evidence>
<evidence type="ECO:0000313" key="11">
    <source>
        <dbReference type="EMBL" id="RST80607.1"/>
    </source>
</evidence>
<keyword evidence="12" id="KW-1185">Reference proteome</keyword>
<reference evidence="11 12" key="1">
    <citation type="submission" date="2018-12" db="EMBL/GenBank/DDBJ databases">
        <title>Mesorhizobium carbonis sp. nov., isolated from coal mine water.</title>
        <authorList>
            <person name="Xin W."/>
            <person name="Xu Z."/>
            <person name="Xiang F."/>
            <person name="Zhang J."/>
            <person name="Xi L."/>
            <person name="Liu J."/>
        </authorList>
    </citation>
    <scope>NUCLEOTIDE SEQUENCE [LARGE SCALE GENOMIC DNA]</scope>
    <source>
        <strain evidence="11 12">B2.3</strain>
    </source>
</reference>
<evidence type="ECO:0000256" key="2">
    <source>
        <dbReference type="ARBA" id="ARBA00022475"/>
    </source>
</evidence>
<dbReference type="Proteomes" id="UP000278398">
    <property type="component" value="Unassembled WGS sequence"/>
</dbReference>
<comment type="function">
    <text evidence="9">Essential cell division protein.</text>
</comment>
<keyword evidence="8 9" id="KW-0131">Cell cycle</keyword>
<keyword evidence="4 9" id="KW-0132">Cell division</keyword>
<keyword evidence="7 9" id="KW-0472">Membrane</keyword>
<evidence type="ECO:0000256" key="3">
    <source>
        <dbReference type="ARBA" id="ARBA00022519"/>
    </source>
</evidence>
<dbReference type="Gene3D" id="3.10.20.310">
    <property type="entry name" value="membrane protein fhac"/>
    <property type="match status" value="1"/>
</dbReference>
<keyword evidence="3 9" id="KW-0997">Cell inner membrane</keyword>
<dbReference type="GO" id="GO:0032153">
    <property type="term" value="C:cell division site"/>
    <property type="evidence" value="ECO:0007669"/>
    <property type="project" value="UniProtKB-UniRule"/>
</dbReference>
<evidence type="ECO:0000256" key="1">
    <source>
        <dbReference type="ARBA" id="ARBA00004370"/>
    </source>
</evidence>
<dbReference type="Gene3D" id="3.40.50.11690">
    <property type="entry name" value="Cell division protein FtsQ/DivIB"/>
    <property type="match status" value="1"/>
</dbReference>
<dbReference type="GO" id="GO:0005886">
    <property type="term" value="C:plasma membrane"/>
    <property type="evidence" value="ECO:0007669"/>
    <property type="project" value="UniProtKB-SubCell"/>
</dbReference>
<evidence type="ECO:0000256" key="8">
    <source>
        <dbReference type="ARBA" id="ARBA00023306"/>
    </source>
</evidence>
<protein>
    <recommendedName>
        <fullName evidence="9">Cell division protein FtsQ</fullName>
    </recommendedName>
</protein>
<keyword evidence="2 9" id="KW-1003">Cell membrane</keyword>